<protein>
    <recommendedName>
        <fullName evidence="3">STAS domain-containing protein</fullName>
    </recommendedName>
</protein>
<organism evidence="1 2">
    <name type="scientific">Streptomyces poonensis</name>
    <dbReference type="NCBI Taxonomy" id="68255"/>
    <lineage>
        <taxon>Bacteria</taxon>
        <taxon>Bacillati</taxon>
        <taxon>Actinomycetota</taxon>
        <taxon>Actinomycetes</taxon>
        <taxon>Kitasatosporales</taxon>
        <taxon>Streptomycetaceae</taxon>
        <taxon>Streptomyces</taxon>
    </lineage>
</organism>
<evidence type="ECO:0000313" key="2">
    <source>
        <dbReference type="Proteomes" id="UP000622166"/>
    </source>
</evidence>
<dbReference type="Proteomes" id="UP000622166">
    <property type="component" value="Unassembled WGS sequence"/>
</dbReference>
<proteinExistence type="predicted"/>
<dbReference type="AlphaFoldDB" id="A0A918Q9H1"/>
<gene>
    <name evidence="1" type="ORF">GCM10010365_68660</name>
</gene>
<dbReference type="EMBL" id="BMVW01000020">
    <property type="protein sequence ID" value="GGZ38133.1"/>
    <property type="molecule type" value="Genomic_DNA"/>
</dbReference>
<evidence type="ECO:0000313" key="1">
    <source>
        <dbReference type="EMBL" id="GGZ38133.1"/>
    </source>
</evidence>
<accession>A0A918Q9H1</accession>
<dbReference type="RefSeq" id="WP_189866130.1">
    <property type="nucleotide sequence ID" value="NZ_BMVW01000020.1"/>
</dbReference>
<reference evidence="1" key="2">
    <citation type="submission" date="2020-09" db="EMBL/GenBank/DDBJ databases">
        <authorList>
            <person name="Sun Q."/>
            <person name="Ohkuma M."/>
        </authorList>
    </citation>
    <scope>NUCLEOTIDE SEQUENCE</scope>
    <source>
        <strain evidence="1">JCM 4815</strain>
    </source>
</reference>
<sequence>MSDYFIDDFMFITPLAHGPGIRLVGQVLRVHKIPLLLALMSCRRQDKDVTVDLTGVHYLSPSALEILVCAARGLPPDLCLTLWARPALGLQERLAARGWHEMESLRLSEA</sequence>
<keyword evidence="2" id="KW-1185">Reference proteome</keyword>
<reference evidence="1" key="1">
    <citation type="journal article" date="2014" name="Int. J. Syst. Evol. Microbiol.">
        <title>Complete genome sequence of Corynebacterium casei LMG S-19264T (=DSM 44701T), isolated from a smear-ripened cheese.</title>
        <authorList>
            <consortium name="US DOE Joint Genome Institute (JGI-PGF)"/>
            <person name="Walter F."/>
            <person name="Albersmeier A."/>
            <person name="Kalinowski J."/>
            <person name="Ruckert C."/>
        </authorList>
    </citation>
    <scope>NUCLEOTIDE SEQUENCE</scope>
    <source>
        <strain evidence="1">JCM 4815</strain>
    </source>
</reference>
<evidence type="ECO:0008006" key="3">
    <source>
        <dbReference type="Google" id="ProtNLM"/>
    </source>
</evidence>
<comment type="caution">
    <text evidence="1">The sequence shown here is derived from an EMBL/GenBank/DDBJ whole genome shotgun (WGS) entry which is preliminary data.</text>
</comment>
<name>A0A918Q9H1_9ACTN</name>